<name>D8RIS3_SELML</name>
<reference evidence="4 5" key="1">
    <citation type="journal article" date="2011" name="Science">
        <title>The Selaginella genome identifies genetic changes associated with the evolution of vascular plants.</title>
        <authorList>
            <person name="Banks J.A."/>
            <person name="Nishiyama T."/>
            <person name="Hasebe M."/>
            <person name="Bowman J.L."/>
            <person name="Gribskov M."/>
            <person name="dePamphilis C."/>
            <person name="Albert V.A."/>
            <person name="Aono N."/>
            <person name="Aoyama T."/>
            <person name="Ambrose B.A."/>
            <person name="Ashton N.W."/>
            <person name="Axtell M.J."/>
            <person name="Barker E."/>
            <person name="Barker M.S."/>
            <person name="Bennetzen J.L."/>
            <person name="Bonawitz N.D."/>
            <person name="Chapple C."/>
            <person name="Cheng C."/>
            <person name="Correa L.G."/>
            <person name="Dacre M."/>
            <person name="DeBarry J."/>
            <person name="Dreyer I."/>
            <person name="Elias M."/>
            <person name="Engstrom E.M."/>
            <person name="Estelle M."/>
            <person name="Feng L."/>
            <person name="Finet C."/>
            <person name="Floyd S.K."/>
            <person name="Frommer W.B."/>
            <person name="Fujita T."/>
            <person name="Gramzow L."/>
            <person name="Gutensohn M."/>
            <person name="Harholt J."/>
            <person name="Hattori M."/>
            <person name="Heyl A."/>
            <person name="Hirai T."/>
            <person name="Hiwatashi Y."/>
            <person name="Ishikawa M."/>
            <person name="Iwata M."/>
            <person name="Karol K.G."/>
            <person name="Koehler B."/>
            <person name="Kolukisaoglu U."/>
            <person name="Kubo M."/>
            <person name="Kurata T."/>
            <person name="Lalonde S."/>
            <person name="Li K."/>
            <person name="Li Y."/>
            <person name="Litt A."/>
            <person name="Lyons E."/>
            <person name="Manning G."/>
            <person name="Maruyama T."/>
            <person name="Michael T.P."/>
            <person name="Mikami K."/>
            <person name="Miyazaki S."/>
            <person name="Morinaga S."/>
            <person name="Murata T."/>
            <person name="Mueller-Roeber B."/>
            <person name="Nelson D.R."/>
            <person name="Obara M."/>
            <person name="Oguri Y."/>
            <person name="Olmstead R.G."/>
            <person name="Onodera N."/>
            <person name="Petersen B.L."/>
            <person name="Pils B."/>
            <person name="Prigge M."/>
            <person name="Rensing S.A."/>
            <person name="Riano-Pachon D.M."/>
            <person name="Roberts A.W."/>
            <person name="Sato Y."/>
            <person name="Scheller H.V."/>
            <person name="Schulz B."/>
            <person name="Schulz C."/>
            <person name="Shakirov E.V."/>
            <person name="Shibagaki N."/>
            <person name="Shinohara N."/>
            <person name="Shippen D.E."/>
            <person name="Soerensen I."/>
            <person name="Sotooka R."/>
            <person name="Sugimoto N."/>
            <person name="Sugita M."/>
            <person name="Sumikawa N."/>
            <person name="Tanurdzic M."/>
            <person name="Theissen G."/>
            <person name="Ulvskov P."/>
            <person name="Wakazuki S."/>
            <person name="Weng J.K."/>
            <person name="Willats W.W."/>
            <person name="Wipf D."/>
            <person name="Wolf P.G."/>
            <person name="Yang L."/>
            <person name="Zimmer A.D."/>
            <person name="Zhu Q."/>
            <person name="Mitros T."/>
            <person name="Hellsten U."/>
            <person name="Loque D."/>
            <person name="Otillar R."/>
            <person name="Salamov A."/>
            <person name="Schmutz J."/>
            <person name="Shapiro H."/>
            <person name="Lindquist E."/>
            <person name="Lucas S."/>
            <person name="Rokhsar D."/>
            <person name="Grigoriev I.V."/>
        </authorList>
    </citation>
    <scope>NUCLEOTIDE SEQUENCE [LARGE SCALE GENOMIC DNA]</scope>
</reference>
<dbReference type="InterPro" id="IPR027450">
    <property type="entry name" value="AlkB-like"/>
</dbReference>
<comment type="similarity">
    <text evidence="1">Belongs to the alkB family.</text>
</comment>
<sequence>MHRAAKVQKEEEDCEEEEEDEEDEEGEGCSETQSVMSGSASISQRAGQKKVLTPQEREHIRYLQVVRKKDFVCMEWIKGMRVNILQGLELHTNIFSAAEQSRLLDMVFELELKGQRNELKERTYSAPRKWMQGKGRVTLQFGCCYNYSHDKFGNTPGILQDEEVDPLPPLLKSTIKRLVRWHVLSPTCVPDSCIVNIYEIGDCIPPHIDHHDFLRPFCTVSLLSQCSIVFGSSLSVAAPGEFDGSFSTQLPVGSVLVLNDNGADVAKHCIPAVPSKRVSLTFRKMDPRKRPYGYRSDRSMEAIPLLD</sequence>
<dbReference type="FunCoup" id="D8RIS3">
    <property type="interactions" value="1095"/>
</dbReference>
<evidence type="ECO:0000313" key="5">
    <source>
        <dbReference type="Proteomes" id="UP000001514"/>
    </source>
</evidence>
<evidence type="ECO:0000259" key="3">
    <source>
        <dbReference type="PROSITE" id="PS51471"/>
    </source>
</evidence>
<dbReference type="eggNOG" id="KOG4176">
    <property type="taxonomic scope" value="Eukaryota"/>
</dbReference>
<keyword evidence="5" id="KW-1185">Reference proteome</keyword>
<dbReference type="InParanoid" id="D8RIS3"/>
<dbReference type="InterPro" id="IPR037151">
    <property type="entry name" value="AlkB-like_sf"/>
</dbReference>
<feature type="region of interest" description="Disordered" evidence="2">
    <location>
        <begin position="1"/>
        <end position="50"/>
    </location>
</feature>
<dbReference type="OrthoDB" id="271595at2759"/>
<dbReference type="PROSITE" id="PS51471">
    <property type="entry name" value="FE2OG_OXY"/>
    <property type="match status" value="1"/>
</dbReference>
<dbReference type="GO" id="GO:0006402">
    <property type="term" value="P:mRNA catabolic process"/>
    <property type="evidence" value="ECO:0007669"/>
    <property type="project" value="InterPro"/>
</dbReference>
<dbReference type="PANTHER" id="PTHR31447:SF23">
    <property type="entry name" value="2-OXOGLUTARATE AND FE(II)-DEPENDENT OXYGENASE SUPERFAMILY PROTEIN"/>
    <property type="match status" value="1"/>
</dbReference>
<proteinExistence type="inferred from homology"/>
<evidence type="ECO:0000256" key="1">
    <source>
        <dbReference type="ARBA" id="ARBA00007879"/>
    </source>
</evidence>
<organism evidence="5">
    <name type="scientific">Selaginella moellendorffii</name>
    <name type="common">Spikemoss</name>
    <dbReference type="NCBI Taxonomy" id="88036"/>
    <lineage>
        <taxon>Eukaryota</taxon>
        <taxon>Viridiplantae</taxon>
        <taxon>Streptophyta</taxon>
        <taxon>Embryophyta</taxon>
        <taxon>Tracheophyta</taxon>
        <taxon>Lycopodiopsida</taxon>
        <taxon>Selaginellales</taxon>
        <taxon>Selaginellaceae</taxon>
        <taxon>Selaginella</taxon>
    </lineage>
</organism>
<accession>D8RIS3</accession>
<dbReference type="SUPFAM" id="SSF51197">
    <property type="entry name" value="Clavaminate synthase-like"/>
    <property type="match status" value="1"/>
</dbReference>
<dbReference type="KEGG" id="smo:SELMODRAFT_94921"/>
<dbReference type="Gene3D" id="2.60.120.590">
    <property type="entry name" value="Alpha-ketoglutarate-dependent dioxygenase AlkB-like"/>
    <property type="match status" value="1"/>
</dbReference>
<dbReference type="AlphaFoldDB" id="D8RIS3"/>
<feature type="domain" description="Fe2OG dioxygenase" evidence="3">
    <location>
        <begin position="189"/>
        <end position="286"/>
    </location>
</feature>
<gene>
    <name evidence="4" type="ORF">SELMODRAFT_94921</name>
</gene>
<dbReference type="HOGENOM" id="CLU_016191_2_0_1"/>
<dbReference type="Proteomes" id="UP000001514">
    <property type="component" value="Unassembled WGS sequence"/>
</dbReference>
<feature type="compositionally biased region" description="Polar residues" evidence="2">
    <location>
        <begin position="30"/>
        <end position="46"/>
    </location>
</feature>
<dbReference type="InterPro" id="IPR005123">
    <property type="entry name" value="Oxoglu/Fe-dep_dioxygenase_dom"/>
</dbReference>
<dbReference type="Pfam" id="PF13532">
    <property type="entry name" value="2OG-FeII_Oxy_2"/>
    <property type="match status" value="1"/>
</dbReference>
<evidence type="ECO:0000256" key="2">
    <source>
        <dbReference type="SAM" id="MobiDB-lite"/>
    </source>
</evidence>
<dbReference type="OMA" id="EWIRFTQ"/>
<evidence type="ECO:0000313" key="4">
    <source>
        <dbReference type="EMBL" id="EFJ27578.1"/>
    </source>
</evidence>
<protein>
    <recommendedName>
        <fullName evidence="3">Fe2OG dioxygenase domain-containing protein</fullName>
    </recommendedName>
</protein>
<feature type="compositionally biased region" description="Acidic residues" evidence="2">
    <location>
        <begin position="10"/>
        <end position="28"/>
    </location>
</feature>
<dbReference type="PANTHER" id="PTHR31447">
    <property type="entry name" value="HYDROXYPROLINE-RICH GLYCOPROTEIN FAMILY PROTEIN-RELATED"/>
    <property type="match status" value="1"/>
</dbReference>
<dbReference type="GO" id="GO:0003729">
    <property type="term" value="F:mRNA binding"/>
    <property type="evidence" value="ECO:0007669"/>
    <property type="project" value="InterPro"/>
</dbReference>
<dbReference type="SMR" id="D8RIS3"/>
<dbReference type="Gramene" id="EFJ27578">
    <property type="protein sequence ID" value="EFJ27578"/>
    <property type="gene ID" value="SELMODRAFT_94921"/>
</dbReference>
<dbReference type="EMBL" id="GL377581">
    <property type="protein sequence ID" value="EFJ27578.1"/>
    <property type="molecule type" value="Genomic_DNA"/>
</dbReference>
<dbReference type="InterPro" id="IPR044842">
    <property type="entry name" value="ALKBH9B/ALKBH10B-like"/>
</dbReference>
<dbReference type="GO" id="GO:0032451">
    <property type="term" value="F:demethylase activity"/>
    <property type="evidence" value="ECO:0007669"/>
    <property type="project" value="InterPro"/>
</dbReference>